<dbReference type="PANTHER" id="PTHR28674:SF1">
    <property type="entry name" value="NOP PROTEIN CHAPERONE 1"/>
    <property type="match status" value="1"/>
</dbReference>
<evidence type="ECO:0000256" key="1">
    <source>
        <dbReference type="SAM" id="MobiDB-lite"/>
    </source>
</evidence>
<dbReference type="PROSITE" id="PS51257">
    <property type="entry name" value="PROKAR_LIPOPROTEIN"/>
    <property type="match status" value="1"/>
</dbReference>
<feature type="region of interest" description="Disordered" evidence="1">
    <location>
        <begin position="103"/>
        <end position="167"/>
    </location>
</feature>
<dbReference type="PANTHER" id="PTHR28674">
    <property type="entry name" value="SIMILAR TO DNA SEGMENT, CHR 10, WAYNE STATE UNIVERSITY 102,-EXPRESSED"/>
    <property type="match status" value="1"/>
</dbReference>
<dbReference type="Proteomes" id="UP001318860">
    <property type="component" value="Unassembled WGS sequence"/>
</dbReference>
<evidence type="ECO:0000313" key="2">
    <source>
        <dbReference type="EMBL" id="KAK6116306.1"/>
    </source>
</evidence>
<organism evidence="2 3">
    <name type="scientific">Rehmannia glutinosa</name>
    <name type="common">Chinese foxglove</name>
    <dbReference type="NCBI Taxonomy" id="99300"/>
    <lineage>
        <taxon>Eukaryota</taxon>
        <taxon>Viridiplantae</taxon>
        <taxon>Streptophyta</taxon>
        <taxon>Embryophyta</taxon>
        <taxon>Tracheophyta</taxon>
        <taxon>Spermatophyta</taxon>
        <taxon>Magnoliopsida</taxon>
        <taxon>eudicotyledons</taxon>
        <taxon>Gunneridae</taxon>
        <taxon>Pentapetalae</taxon>
        <taxon>asterids</taxon>
        <taxon>lamiids</taxon>
        <taxon>Lamiales</taxon>
        <taxon>Orobanchaceae</taxon>
        <taxon>Rehmannieae</taxon>
        <taxon>Rehmannia</taxon>
    </lineage>
</organism>
<dbReference type="Pfam" id="PF15370">
    <property type="entry name" value="NOPCHAP1"/>
    <property type="match status" value="1"/>
</dbReference>
<feature type="compositionally biased region" description="Low complexity" evidence="1">
    <location>
        <begin position="112"/>
        <end position="121"/>
    </location>
</feature>
<name>A0ABR0U2A0_REHGL</name>
<sequence>MAEKNSKDLLKLEANTTAVGSTSCLESKLFVCKKDTTSLSEAPLQKPAMFPVPKSQGTDNPESYDIEVLNGKESEYIEMDLMLGVADLHTPEAVAAAESALAGRPPLIPLAESSSGSVSENSSDEDDDDKEEDKIKEQDYKKAERDSSREPLRKQKPKKRSKIVELS</sequence>
<dbReference type="InterPro" id="IPR027921">
    <property type="entry name" value="NOPCHAP1"/>
</dbReference>
<gene>
    <name evidence="2" type="ORF">DH2020_049933</name>
</gene>
<feature type="region of interest" description="Disordered" evidence="1">
    <location>
        <begin position="44"/>
        <end position="63"/>
    </location>
</feature>
<dbReference type="EMBL" id="JABTTQ020003494">
    <property type="protein sequence ID" value="KAK6116306.1"/>
    <property type="molecule type" value="Genomic_DNA"/>
</dbReference>
<evidence type="ECO:0000313" key="3">
    <source>
        <dbReference type="Proteomes" id="UP001318860"/>
    </source>
</evidence>
<accession>A0ABR0U2A0</accession>
<proteinExistence type="predicted"/>
<comment type="caution">
    <text evidence="2">The sequence shown here is derived from an EMBL/GenBank/DDBJ whole genome shotgun (WGS) entry which is preliminary data.</text>
</comment>
<keyword evidence="3" id="KW-1185">Reference proteome</keyword>
<protein>
    <submittedName>
        <fullName evidence="2">Uncharacterized protein</fullName>
    </submittedName>
</protein>
<feature type="compositionally biased region" description="Acidic residues" evidence="1">
    <location>
        <begin position="122"/>
        <end position="131"/>
    </location>
</feature>
<reference evidence="2 3" key="1">
    <citation type="journal article" date="2021" name="Comput. Struct. Biotechnol. J.">
        <title>De novo genome assembly of the potent medicinal plant Rehmannia glutinosa using nanopore technology.</title>
        <authorList>
            <person name="Ma L."/>
            <person name="Dong C."/>
            <person name="Song C."/>
            <person name="Wang X."/>
            <person name="Zheng X."/>
            <person name="Niu Y."/>
            <person name="Chen S."/>
            <person name="Feng W."/>
        </authorList>
    </citation>
    <scope>NUCLEOTIDE SEQUENCE [LARGE SCALE GENOMIC DNA]</scope>
    <source>
        <strain evidence="2">DH-2019</strain>
    </source>
</reference>
<feature type="compositionally biased region" description="Basic and acidic residues" evidence="1">
    <location>
        <begin position="132"/>
        <end position="153"/>
    </location>
</feature>